<name>A0A402AHQ6_9CHLR</name>
<evidence type="ECO:0000313" key="2">
    <source>
        <dbReference type="EMBL" id="GCE18650.1"/>
    </source>
</evidence>
<evidence type="ECO:0000259" key="1">
    <source>
        <dbReference type="Pfam" id="PF03633"/>
    </source>
</evidence>
<dbReference type="EMBL" id="BIFS01000001">
    <property type="protein sequence ID" value="GCE18650.1"/>
    <property type="molecule type" value="Genomic_DNA"/>
</dbReference>
<evidence type="ECO:0000313" key="3">
    <source>
        <dbReference type="Proteomes" id="UP000287188"/>
    </source>
</evidence>
<dbReference type="InterPro" id="IPR008928">
    <property type="entry name" value="6-hairpin_glycosidase_sf"/>
</dbReference>
<keyword evidence="3" id="KW-1185">Reference proteome</keyword>
<feature type="domain" description="Glycoside hydrolase family 65 C-terminal" evidence="1">
    <location>
        <begin position="144"/>
        <end position="188"/>
    </location>
</feature>
<proteinExistence type="predicted"/>
<protein>
    <recommendedName>
        <fullName evidence="1">Glycoside hydrolase family 65 C-terminal domain-containing protein</fullName>
    </recommendedName>
</protein>
<dbReference type="GO" id="GO:0005975">
    <property type="term" value="P:carbohydrate metabolic process"/>
    <property type="evidence" value="ECO:0007669"/>
    <property type="project" value="InterPro"/>
</dbReference>
<dbReference type="SUPFAM" id="SSF48208">
    <property type="entry name" value="Six-hairpin glycosidases"/>
    <property type="match status" value="1"/>
</dbReference>
<dbReference type="RefSeq" id="WP_126550155.1">
    <property type="nucleotide sequence ID" value="NZ_BIFS01000001.1"/>
</dbReference>
<dbReference type="OrthoDB" id="49490at2"/>
<dbReference type="Pfam" id="PF03633">
    <property type="entry name" value="Glyco_hydro_65C"/>
    <property type="match status" value="1"/>
</dbReference>
<dbReference type="Gene3D" id="2.60.420.10">
    <property type="entry name" value="Maltose phosphorylase, domain 3"/>
    <property type="match status" value="1"/>
</dbReference>
<dbReference type="InterPro" id="IPR005194">
    <property type="entry name" value="Glyco_hydro_65_C"/>
</dbReference>
<comment type="caution">
    <text evidence="2">The sequence shown here is derived from an EMBL/GenBank/DDBJ whole genome shotgun (WGS) entry which is preliminary data.</text>
</comment>
<gene>
    <name evidence="2" type="ORF">KDK_24500</name>
</gene>
<dbReference type="InterPro" id="IPR012341">
    <property type="entry name" value="6hp_glycosidase-like_sf"/>
</dbReference>
<dbReference type="Proteomes" id="UP000287188">
    <property type="component" value="Unassembled WGS sequence"/>
</dbReference>
<dbReference type="AlphaFoldDB" id="A0A402AHQ6"/>
<organism evidence="2 3">
    <name type="scientific">Dictyobacter kobayashii</name>
    <dbReference type="NCBI Taxonomy" id="2014872"/>
    <lineage>
        <taxon>Bacteria</taxon>
        <taxon>Bacillati</taxon>
        <taxon>Chloroflexota</taxon>
        <taxon>Ktedonobacteria</taxon>
        <taxon>Ktedonobacterales</taxon>
        <taxon>Dictyobacteraceae</taxon>
        <taxon>Dictyobacter</taxon>
    </lineage>
</organism>
<sequence>MLLFGIADAEQASSVLQQQHVTAHGIPCIWPPFERYSSADGMSFGRHCGVVWPHIQAFWAQAAAEHGRLDLFEHELRNLAGKARCDNQFAEIYHPITGAIYGGLQEGCVDEAGNKQIGEWESCARQTWSATGYLRMILMGLLGMHFDGGGISFQPSVPKDLTQLILTNLTYRSMILDIEIQGSGSTIQDFLLNGQAVPARRISASNTGRQHIVIRLG</sequence>
<accession>A0A402AHQ6</accession>
<reference evidence="3" key="1">
    <citation type="submission" date="2018-12" db="EMBL/GenBank/DDBJ databases">
        <title>Tengunoibacter tsumagoiensis gen. nov., sp. nov., Dictyobacter kobayashii sp. nov., D. alpinus sp. nov., and D. joshuensis sp. nov. and description of Dictyobacteraceae fam. nov. within the order Ktedonobacterales isolated from Tengu-no-mugimeshi.</title>
        <authorList>
            <person name="Wang C.M."/>
            <person name="Zheng Y."/>
            <person name="Sakai Y."/>
            <person name="Toyoda A."/>
            <person name="Minakuchi Y."/>
            <person name="Abe K."/>
            <person name="Yokota A."/>
            <person name="Yabe S."/>
        </authorList>
    </citation>
    <scope>NUCLEOTIDE SEQUENCE [LARGE SCALE GENOMIC DNA]</scope>
    <source>
        <strain evidence="3">Uno11</strain>
    </source>
</reference>
<dbReference type="Gene3D" id="1.50.10.10">
    <property type="match status" value="1"/>
</dbReference>